<dbReference type="Gene3D" id="3.30.1390.10">
    <property type="match status" value="1"/>
</dbReference>
<dbReference type="AlphaFoldDB" id="A0A2S5GGY3"/>
<evidence type="ECO:0000256" key="1">
    <source>
        <dbReference type="SAM" id="Phobius"/>
    </source>
</evidence>
<keyword evidence="1" id="KW-0472">Membrane</keyword>
<evidence type="ECO:0008006" key="4">
    <source>
        <dbReference type="Google" id="ProtNLM"/>
    </source>
</evidence>
<comment type="caution">
    <text evidence="2">The sequence shown here is derived from an EMBL/GenBank/DDBJ whole genome shotgun (WGS) entry which is preliminary data.</text>
</comment>
<keyword evidence="3" id="KW-1185">Reference proteome</keyword>
<dbReference type="EMBL" id="PREZ01000001">
    <property type="protein sequence ID" value="PPA72297.1"/>
    <property type="molecule type" value="Genomic_DNA"/>
</dbReference>
<keyword evidence="1" id="KW-1133">Transmembrane helix</keyword>
<dbReference type="InterPro" id="IPR014719">
    <property type="entry name" value="Ribosomal_bL12_C/ClpS-like"/>
</dbReference>
<evidence type="ECO:0000313" key="2">
    <source>
        <dbReference type="EMBL" id="PPA72297.1"/>
    </source>
</evidence>
<protein>
    <recommendedName>
        <fullName evidence="4">Ribosomal protein L7/L12 C-terminal domain-containing protein</fullName>
    </recommendedName>
</protein>
<keyword evidence="1" id="KW-0812">Transmembrane</keyword>
<gene>
    <name evidence="2" type="ORF">C4B60_02670</name>
</gene>
<reference evidence="2 3" key="1">
    <citation type="submission" date="2018-02" db="EMBL/GenBank/DDBJ databases">
        <title>Jeotgalibacillus proteolyticum sp. nov. a protease producing bacterium isolated from ocean sediments of Laizhou Bay.</title>
        <authorList>
            <person name="Li Y."/>
        </authorList>
    </citation>
    <scope>NUCLEOTIDE SEQUENCE [LARGE SCALE GENOMIC DNA]</scope>
    <source>
        <strain evidence="2 3">22-7</strain>
    </source>
</reference>
<feature type="transmembrane region" description="Helical" evidence="1">
    <location>
        <begin position="6"/>
        <end position="23"/>
    </location>
</feature>
<organism evidence="2 3">
    <name type="scientific">Jeotgalibacillus proteolyticus</name>
    <dbReference type="NCBI Taxonomy" id="2082395"/>
    <lineage>
        <taxon>Bacteria</taxon>
        <taxon>Bacillati</taxon>
        <taxon>Bacillota</taxon>
        <taxon>Bacilli</taxon>
        <taxon>Bacillales</taxon>
        <taxon>Caryophanaceae</taxon>
        <taxon>Jeotgalibacillus</taxon>
    </lineage>
</organism>
<sequence>MDWDISLIIFISLSVVIIGTLLGKKFKGPIYHPIDTEDPHLQAHVREMISNGENDVKIIKSVREKTGASLLDAKKYVDRCK</sequence>
<dbReference type="OrthoDB" id="2969976at2"/>
<name>A0A2S5GGY3_9BACL</name>
<accession>A0A2S5GGY3</accession>
<dbReference type="Proteomes" id="UP000239047">
    <property type="component" value="Unassembled WGS sequence"/>
</dbReference>
<evidence type="ECO:0000313" key="3">
    <source>
        <dbReference type="Proteomes" id="UP000239047"/>
    </source>
</evidence>
<proteinExistence type="predicted"/>
<dbReference type="RefSeq" id="WP_104056447.1">
    <property type="nucleotide sequence ID" value="NZ_PREZ01000001.1"/>
</dbReference>